<keyword evidence="6 7" id="KW-0742">SOS response</keyword>
<dbReference type="FunFam" id="3.40.1440.10:FF:000001">
    <property type="entry name" value="UvrABC system protein C"/>
    <property type="match status" value="1"/>
</dbReference>
<dbReference type="GO" id="GO:0005737">
    <property type="term" value="C:cytoplasm"/>
    <property type="evidence" value="ECO:0007669"/>
    <property type="project" value="UniProtKB-SubCell"/>
</dbReference>
<keyword evidence="11" id="KW-1185">Reference proteome</keyword>
<dbReference type="Pfam" id="PF08459">
    <property type="entry name" value="UvrC_RNaseH_dom"/>
    <property type="match status" value="1"/>
</dbReference>
<dbReference type="InterPro" id="IPR004791">
    <property type="entry name" value="UvrC"/>
</dbReference>
<evidence type="ECO:0000256" key="7">
    <source>
        <dbReference type="HAMAP-Rule" id="MF_00203"/>
    </source>
</evidence>
<dbReference type="InterPro" id="IPR036876">
    <property type="entry name" value="UVR_dom_sf"/>
</dbReference>
<reference evidence="10 11" key="1">
    <citation type="submission" date="2019-08" db="EMBL/GenBank/DDBJ databases">
        <title>Genomes of Antarctic Bizionia species.</title>
        <authorList>
            <person name="Bowman J.P."/>
        </authorList>
    </citation>
    <scope>NUCLEOTIDE SEQUENCE [LARGE SCALE GENOMIC DNA]</scope>
    <source>
        <strain evidence="10 11">HFD</strain>
    </source>
</reference>
<dbReference type="Gene3D" id="3.30.420.340">
    <property type="entry name" value="UvrC, RNAse H endonuclease domain"/>
    <property type="match status" value="1"/>
</dbReference>
<keyword evidence="1 7" id="KW-0963">Cytoplasm</keyword>
<evidence type="ECO:0000259" key="8">
    <source>
        <dbReference type="PROSITE" id="PS50164"/>
    </source>
</evidence>
<proteinExistence type="inferred from homology"/>
<comment type="subunit">
    <text evidence="7">Interacts with UvrB in an incision complex.</text>
</comment>
<dbReference type="PROSITE" id="PS50165">
    <property type="entry name" value="UVRC"/>
    <property type="match status" value="1"/>
</dbReference>
<dbReference type="NCBIfam" id="TIGR00194">
    <property type="entry name" value="uvrC"/>
    <property type="match status" value="1"/>
</dbReference>
<comment type="similarity">
    <text evidence="7">Belongs to the UvrC family.</text>
</comment>
<dbReference type="CDD" id="cd10434">
    <property type="entry name" value="GIY-YIG_UvrC_Cho"/>
    <property type="match status" value="1"/>
</dbReference>
<dbReference type="InterPro" id="IPR050066">
    <property type="entry name" value="UvrABC_protein_C"/>
</dbReference>
<dbReference type="AlphaFoldDB" id="A0A8H2LD79"/>
<evidence type="ECO:0000256" key="5">
    <source>
        <dbReference type="ARBA" id="ARBA00023204"/>
    </source>
</evidence>
<dbReference type="HAMAP" id="MF_00203">
    <property type="entry name" value="UvrC"/>
    <property type="match status" value="1"/>
</dbReference>
<dbReference type="InterPro" id="IPR035901">
    <property type="entry name" value="GIY-YIG_endonuc_sf"/>
</dbReference>
<keyword evidence="2 7" id="KW-0227">DNA damage</keyword>
<evidence type="ECO:0000313" key="11">
    <source>
        <dbReference type="Proteomes" id="UP000323324"/>
    </source>
</evidence>
<gene>
    <name evidence="7 10" type="primary">uvrC</name>
    <name evidence="10" type="ORF">ES676_06045</name>
</gene>
<comment type="function">
    <text evidence="7">The UvrABC repair system catalyzes the recognition and processing of DNA lesions. UvrC both incises the 5' and 3' sides of the lesion. The N-terminal half is responsible for the 3' incision and the C-terminal half is responsible for the 5' incision.</text>
</comment>
<name>A0A8H2LD79_9FLAO</name>
<dbReference type="InterPro" id="IPR010994">
    <property type="entry name" value="RuvA_2-like"/>
</dbReference>
<feature type="domain" description="UvrC family homology region profile" evidence="9">
    <location>
        <begin position="262"/>
        <end position="476"/>
    </location>
</feature>
<dbReference type="GO" id="GO:0006289">
    <property type="term" value="P:nucleotide-excision repair"/>
    <property type="evidence" value="ECO:0007669"/>
    <property type="project" value="UniProtKB-UniRule"/>
</dbReference>
<comment type="subcellular location">
    <subcellularLocation>
        <location evidence="7">Cytoplasm</location>
    </subcellularLocation>
</comment>
<evidence type="ECO:0000256" key="3">
    <source>
        <dbReference type="ARBA" id="ARBA00022769"/>
    </source>
</evidence>
<evidence type="ECO:0000256" key="2">
    <source>
        <dbReference type="ARBA" id="ARBA00022763"/>
    </source>
</evidence>
<organism evidence="10 11">
    <name type="scientific">Bizionia saleffrena</name>
    <dbReference type="NCBI Taxonomy" id="291189"/>
    <lineage>
        <taxon>Bacteria</taxon>
        <taxon>Pseudomonadati</taxon>
        <taxon>Bacteroidota</taxon>
        <taxon>Flavobacteriia</taxon>
        <taxon>Flavobacteriales</taxon>
        <taxon>Flavobacteriaceae</taxon>
        <taxon>Bizionia</taxon>
    </lineage>
</organism>
<dbReference type="GO" id="GO:0009381">
    <property type="term" value="F:excinuclease ABC activity"/>
    <property type="evidence" value="ECO:0007669"/>
    <property type="project" value="UniProtKB-UniRule"/>
</dbReference>
<dbReference type="PROSITE" id="PS50164">
    <property type="entry name" value="GIY_YIG"/>
    <property type="match status" value="1"/>
</dbReference>
<dbReference type="EMBL" id="VSKM01000005">
    <property type="protein sequence ID" value="TYB76010.1"/>
    <property type="molecule type" value="Genomic_DNA"/>
</dbReference>
<evidence type="ECO:0000256" key="6">
    <source>
        <dbReference type="ARBA" id="ARBA00023236"/>
    </source>
</evidence>
<evidence type="ECO:0000259" key="9">
    <source>
        <dbReference type="PROSITE" id="PS50165"/>
    </source>
</evidence>
<accession>A0A8H2LD79</accession>
<dbReference type="InterPro" id="IPR038476">
    <property type="entry name" value="UvrC_RNase_H_dom_sf"/>
</dbReference>
<protein>
    <recommendedName>
        <fullName evidence="7">UvrABC system protein C</fullName>
        <shortName evidence="7">Protein UvrC</shortName>
    </recommendedName>
    <alternativeName>
        <fullName evidence="7">Excinuclease ABC subunit C</fullName>
    </alternativeName>
</protein>
<dbReference type="SUPFAM" id="SSF47781">
    <property type="entry name" value="RuvA domain 2-like"/>
    <property type="match status" value="1"/>
</dbReference>
<dbReference type="SUPFAM" id="SSF46600">
    <property type="entry name" value="C-terminal UvrC-binding domain of UvrB"/>
    <property type="match status" value="1"/>
</dbReference>
<dbReference type="InterPro" id="IPR001162">
    <property type="entry name" value="UvrC_RNase_H_dom"/>
</dbReference>
<sequence length="599" mass="69221">MSETPLDLQIKTLPNSPGVYQYLDAEGTIIYVGKAKNLKKRVSSYFNKTHDNGKTRVLVKNIESIKHIVVETETDALLLENNLIKKYKPRYNVLLKDDKSYPWICIKNERFPRIFPTRRIIKDGSQYFGPYTSMKTVSVLLDLIKGLYQLRTCTYDLAQEKIEADKYKVCLEYHIGNCKGPCEGLETEAHYHENIVAIKEILKGNFKDSIDVFREQMSIFAENMQFEEAQKIKEKIEVLENYQAKSTIINPRISNVDVFSIVSDDSYGYINFLQISYGSITRSHTLEIKKKLDEADKELLELAIIEIRQRFNSNSREIYVPFKVHLGDELKVTIPQLGDKKHILDLSIRNAKYYRMERFKQVRITDPDRHVKRIMAQMKTDLRLSVEPRHIECFDNSNIQGTNPVAACVVFKNGKPSKKDYRNFNIKTVVGADDFASMEEVVYRRYKRLLDENQPLPQLIIIDGGKGQLSSALKSLDDLELRGKIAIIGIAKRLEELFYPGDSIPLYLDKKSETLKIIQQLRNEAHRFGIEHHRNKRSKAALNTEMETIPGIGEKTIVDLLKAFKSAKRVAYAKLDELEAVIGVSRAEKIYNYYHKNED</sequence>
<dbReference type="PANTHER" id="PTHR30562">
    <property type="entry name" value="UVRC/OXIDOREDUCTASE"/>
    <property type="match status" value="1"/>
</dbReference>
<dbReference type="GO" id="GO:0009432">
    <property type="term" value="P:SOS response"/>
    <property type="evidence" value="ECO:0007669"/>
    <property type="project" value="UniProtKB-UniRule"/>
</dbReference>
<dbReference type="GO" id="GO:0003677">
    <property type="term" value="F:DNA binding"/>
    <property type="evidence" value="ECO:0007669"/>
    <property type="project" value="UniProtKB-UniRule"/>
</dbReference>
<dbReference type="Gene3D" id="3.40.1440.10">
    <property type="entry name" value="GIY-YIG endonuclease"/>
    <property type="match status" value="1"/>
</dbReference>
<keyword evidence="5 7" id="KW-0234">DNA repair</keyword>
<dbReference type="Proteomes" id="UP000323324">
    <property type="component" value="Unassembled WGS sequence"/>
</dbReference>
<evidence type="ECO:0000256" key="1">
    <source>
        <dbReference type="ARBA" id="ARBA00022490"/>
    </source>
</evidence>
<keyword evidence="3 7" id="KW-0228">DNA excision</keyword>
<dbReference type="SUPFAM" id="SSF82771">
    <property type="entry name" value="GIY-YIG endonuclease"/>
    <property type="match status" value="1"/>
</dbReference>
<keyword evidence="4 7" id="KW-0267">Excision nuclease</keyword>
<dbReference type="InterPro" id="IPR000305">
    <property type="entry name" value="GIY-YIG_endonuc"/>
</dbReference>
<dbReference type="InterPro" id="IPR047296">
    <property type="entry name" value="GIY-YIG_UvrC_Cho"/>
</dbReference>
<evidence type="ECO:0000256" key="4">
    <source>
        <dbReference type="ARBA" id="ARBA00022881"/>
    </source>
</evidence>
<dbReference type="Pfam" id="PF01541">
    <property type="entry name" value="GIY-YIG"/>
    <property type="match status" value="1"/>
</dbReference>
<feature type="domain" description="GIY-YIG" evidence="8">
    <location>
        <begin position="15"/>
        <end position="93"/>
    </location>
</feature>
<dbReference type="GO" id="GO:0009380">
    <property type="term" value="C:excinuclease repair complex"/>
    <property type="evidence" value="ECO:0007669"/>
    <property type="project" value="InterPro"/>
</dbReference>
<dbReference type="RefSeq" id="WP_148369365.1">
    <property type="nucleotide sequence ID" value="NZ_VSKM01000005.1"/>
</dbReference>
<dbReference type="PANTHER" id="PTHR30562:SF1">
    <property type="entry name" value="UVRABC SYSTEM PROTEIN C"/>
    <property type="match status" value="1"/>
</dbReference>
<evidence type="ECO:0000313" key="10">
    <source>
        <dbReference type="EMBL" id="TYB76010.1"/>
    </source>
</evidence>
<comment type="caution">
    <text evidence="10">The sequence shown here is derived from an EMBL/GenBank/DDBJ whole genome shotgun (WGS) entry which is preliminary data.</text>
</comment>
<dbReference type="Pfam" id="PF22920">
    <property type="entry name" value="UvrC_RNaseH"/>
    <property type="match status" value="1"/>
</dbReference>
<dbReference type="SMART" id="SM00465">
    <property type="entry name" value="GIYc"/>
    <property type="match status" value="1"/>
</dbReference>
<dbReference type="Gene3D" id="1.10.150.20">
    <property type="entry name" value="5' to 3' exonuclease, C-terminal subdomain"/>
    <property type="match status" value="1"/>
</dbReference>